<dbReference type="AlphaFoldDB" id="A0AAD6YMS4"/>
<gene>
    <name evidence="2" type="ORF">GGX14DRAFT_557023</name>
</gene>
<evidence type="ECO:0000313" key="3">
    <source>
        <dbReference type="Proteomes" id="UP001219525"/>
    </source>
</evidence>
<evidence type="ECO:0000256" key="1">
    <source>
        <dbReference type="SAM" id="MobiDB-lite"/>
    </source>
</evidence>
<feature type="compositionally biased region" description="Basic and acidic residues" evidence="1">
    <location>
        <begin position="9"/>
        <end position="20"/>
    </location>
</feature>
<accession>A0AAD6YMS4</accession>
<keyword evidence="3" id="KW-1185">Reference proteome</keyword>
<feature type="region of interest" description="Disordered" evidence="1">
    <location>
        <begin position="1"/>
        <end position="20"/>
    </location>
</feature>
<reference evidence="2" key="1">
    <citation type="submission" date="2023-03" db="EMBL/GenBank/DDBJ databases">
        <title>Massive genome expansion in bonnet fungi (Mycena s.s.) driven by repeated elements and novel gene families across ecological guilds.</title>
        <authorList>
            <consortium name="Lawrence Berkeley National Laboratory"/>
            <person name="Harder C.B."/>
            <person name="Miyauchi S."/>
            <person name="Viragh M."/>
            <person name="Kuo A."/>
            <person name="Thoen E."/>
            <person name="Andreopoulos B."/>
            <person name="Lu D."/>
            <person name="Skrede I."/>
            <person name="Drula E."/>
            <person name="Henrissat B."/>
            <person name="Morin E."/>
            <person name="Kohler A."/>
            <person name="Barry K."/>
            <person name="LaButti K."/>
            <person name="Morin E."/>
            <person name="Salamov A."/>
            <person name="Lipzen A."/>
            <person name="Mereny Z."/>
            <person name="Hegedus B."/>
            <person name="Baldrian P."/>
            <person name="Stursova M."/>
            <person name="Weitz H."/>
            <person name="Taylor A."/>
            <person name="Grigoriev I.V."/>
            <person name="Nagy L.G."/>
            <person name="Martin F."/>
            <person name="Kauserud H."/>
        </authorList>
    </citation>
    <scope>NUCLEOTIDE SEQUENCE</scope>
    <source>
        <strain evidence="2">9144</strain>
    </source>
</reference>
<evidence type="ECO:0000313" key="2">
    <source>
        <dbReference type="EMBL" id="KAJ7224131.1"/>
    </source>
</evidence>
<dbReference type="Proteomes" id="UP001219525">
    <property type="component" value="Unassembled WGS sequence"/>
</dbReference>
<protein>
    <submittedName>
        <fullName evidence="2">Uncharacterized protein</fullName>
    </submittedName>
</protein>
<dbReference type="EMBL" id="JARJCW010000005">
    <property type="protein sequence ID" value="KAJ7224131.1"/>
    <property type="molecule type" value="Genomic_DNA"/>
</dbReference>
<comment type="caution">
    <text evidence="2">The sequence shown here is derived from an EMBL/GenBank/DDBJ whole genome shotgun (WGS) entry which is preliminary data.</text>
</comment>
<sequence>MAKHLARLHNVDSAHKPRENATLEHVPKHIQALAQETGAVAIAAAMHILRTAPREIWAYNPPNHAIEGAPLQALLQDPSDVPLAEDDAPRAACLRRRVAPGETRTAAGPMRADF</sequence>
<proteinExistence type="predicted"/>
<organism evidence="2 3">
    <name type="scientific">Mycena pura</name>
    <dbReference type="NCBI Taxonomy" id="153505"/>
    <lineage>
        <taxon>Eukaryota</taxon>
        <taxon>Fungi</taxon>
        <taxon>Dikarya</taxon>
        <taxon>Basidiomycota</taxon>
        <taxon>Agaricomycotina</taxon>
        <taxon>Agaricomycetes</taxon>
        <taxon>Agaricomycetidae</taxon>
        <taxon>Agaricales</taxon>
        <taxon>Marasmiineae</taxon>
        <taxon>Mycenaceae</taxon>
        <taxon>Mycena</taxon>
    </lineage>
</organism>
<name>A0AAD6YMS4_9AGAR</name>